<protein>
    <recommendedName>
        <fullName evidence="3">DUF4321 domain-containing protein</fullName>
    </recommendedName>
</protein>
<proteinExistence type="predicted"/>
<keyword evidence="1" id="KW-0472">Membrane</keyword>
<name>A0A382R5U0_9ZZZZ</name>
<gene>
    <name evidence="2" type="ORF">METZ01_LOCUS345252</name>
</gene>
<feature type="transmembrane region" description="Helical" evidence="1">
    <location>
        <begin position="26"/>
        <end position="47"/>
    </location>
</feature>
<evidence type="ECO:0000256" key="1">
    <source>
        <dbReference type="SAM" id="Phobius"/>
    </source>
</evidence>
<keyword evidence="1" id="KW-0812">Transmembrane</keyword>
<keyword evidence="1" id="KW-1133">Transmembrane helix</keyword>
<dbReference type="AlphaFoldDB" id="A0A382R5U0"/>
<evidence type="ECO:0008006" key="3">
    <source>
        <dbReference type="Google" id="ProtNLM"/>
    </source>
</evidence>
<feature type="non-terminal residue" evidence="2">
    <location>
        <position position="1"/>
    </location>
</feature>
<dbReference type="EMBL" id="UINC01118929">
    <property type="protein sequence ID" value="SVC92398.1"/>
    <property type="molecule type" value="Genomic_DNA"/>
</dbReference>
<evidence type="ECO:0000313" key="2">
    <source>
        <dbReference type="EMBL" id="SVC92398.1"/>
    </source>
</evidence>
<sequence length="110" mass="12620">RFQRWLANFSIRIGFSIMKADSKRSIGFVFLVLFIGIIISSILGQLIGGMLPEGVVKDFLLTSRSIGWGIQSDNWVDLFVLRFKTGMFIDISVVSFIGIIIAWYFLRYFK</sequence>
<reference evidence="2" key="1">
    <citation type="submission" date="2018-05" db="EMBL/GenBank/DDBJ databases">
        <authorList>
            <person name="Lanie J.A."/>
            <person name="Ng W.-L."/>
            <person name="Kazmierczak K.M."/>
            <person name="Andrzejewski T.M."/>
            <person name="Davidsen T.M."/>
            <person name="Wayne K.J."/>
            <person name="Tettelin H."/>
            <person name="Glass J.I."/>
            <person name="Rusch D."/>
            <person name="Podicherti R."/>
            <person name="Tsui H.-C.T."/>
            <person name="Winkler M.E."/>
        </authorList>
    </citation>
    <scope>NUCLEOTIDE SEQUENCE</scope>
</reference>
<organism evidence="2">
    <name type="scientific">marine metagenome</name>
    <dbReference type="NCBI Taxonomy" id="408172"/>
    <lineage>
        <taxon>unclassified sequences</taxon>
        <taxon>metagenomes</taxon>
        <taxon>ecological metagenomes</taxon>
    </lineage>
</organism>
<accession>A0A382R5U0</accession>
<feature type="transmembrane region" description="Helical" evidence="1">
    <location>
        <begin position="87"/>
        <end position="106"/>
    </location>
</feature>